<dbReference type="SMART" id="SM00267">
    <property type="entry name" value="GGDEF"/>
    <property type="match status" value="1"/>
</dbReference>
<evidence type="ECO:0000256" key="2">
    <source>
        <dbReference type="PROSITE-ProRule" id="PRU00169"/>
    </source>
</evidence>
<proteinExistence type="predicted"/>
<protein>
    <submittedName>
        <fullName evidence="6">GGDEF domain protein</fullName>
    </submittedName>
</protein>
<dbReference type="EMBL" id="AP018227">
    <property type="protein sequence ID" value="BAY80691.1"/>
    <property type="molecule type" value="Genomic_DNA"/>
</dbReference>
<dbReference type="SMART" id="SM00448">
    <property type="entry name" value="REC"/>
    <property type="match status" value="1"/>
</dbReference>
<dbReference type="SUPFAM" id="SSF55073">
    <property type="entry name" value="Nucleotide cyclase"/>
    <property type="match status" value="1"/>
</dbReference>
<dbReference type="Gene3D" id="3.30.70.270">
    <property type="match status" value="1"/>
</dbReference>
<dbReference type="PANTHER" id="PTHR44591">
    <property type="entry name" value="STRESS RESPONSE REGULATOR PROTEIN 1"/>
    <property type="match status" value="1"/>
</dbReference>
<evidence type="ECO:0000259" key="4">
    <source>
        <dbReference type="PROSITE" id="PS50110"/>
    </source>
</evidence>
<dbReference type="Proteomes" id="UP000218418">
    <property type="component" value="Chromosome"/>
</dbReference>
<dbReference type="NCBIfam" id="TIGR00254">
    <property type="entry name" value="GGDEF"/>
    <property type="match status" value="1"/>
</dbReference>
<reference evidence="6 7" key="1">
    <citation type="submission" date="2017-06" db="EMBL/GenBank/DDBJ databases">
        <title>Genome sequencing of cyanobaciteial culture collection at National Institute for Environmental Studies (NIES).</title>
        <authorList>
            <person name="Hirose Y."/>
            <person name="Shimura Y."/>
            <person name="Fujisawa T."/>
            <person name="Nakamura Y."/>
            <person name="Kawachi M."/>
        </authorList>
    </citation>
    <scope>NUCLEOTIDE SEQUENCE [LARGE SCALE GENOMIC DNA]</scope>
    <source>
        <strain evidence="6 7">NIES-267</strain>
    </source>
</reference>
<dbReference type="InterPro" id="IPR029787">
    <property type="entry name" value="Nucleotide_cyclase"/>
</dbReference>
<dbReference type="SUPFAM" id="SSF52172">
    <property type="entry name" value="CheY-like"/>
    <property type="match status" value="1"/>
</dbReference>
<evidence type="ECO:0000313" key="7">
    <source>
        <dbReference type="Proteomes" id="UP000218418"/>
    </source>
</evidence>
<organism evidence="6 7">
    <name type="scientific">Calothrix parasitica NIES-267</name>
    <dbReference type="NCBI Taxonomy" id="1973488"/>
    <lineage>
        <taxon>Bacteria</taxon>
        <taxon>Bacillati</taxon>
        <taxon>Cyanobacteriota</taxon>
        <taxon>Cyanophyceae</taxon>
        <taxon>Nostocales</taxon>
        <taxon>Calotrichaceae</taxon>
        <taxon>Calothrix</taxon>
    </lineage>
</organism>
<feature type="coiled-coil region" evidence="3">
    <location>
        <begin position="250"/>
        <end position="277"/>
    </location>
</feature>
<sequence>MINSDLQNNPPQILVVDDQKTLRLVLHKAMEKQGYQIIEACNGQHCLDICEKMTPDLILLDARMPGMDGFTCCSKLQTLMGDNCPPILMITVLDDQESVERALQVGACDYITKPIDWDLLARRVNRLLTSRWAVLETRRKIERECRLTVSLETANRELQSLASTDVLTKVASRSYFNEYLQREWKRLQKHQLSLSLILCKINFLQIDYQGKDEYLCHIADTMKKCKRRSTDFIARYSNEEFAMILANTKIEEAKEVVKAIQNSIESLEIHNEFLKINFGVTSMIPLAESEAYQLVKNAENELLVNNEQLTIIN</sequence>
<evidence type="ECO:0000256" key="1">
    <source>
        <dbReference type="ARBA" id="ARBA00022553"/>
    </source>
</evidence>
<dbReference type="Gene3D" id="3.40.50.2300">
    <property type="match status" value="1"/>
</dbReference>
<dbReference type="InterPro" id="IPR043128">
    <property type="entry name" value="Rev_trsase/Diguanyl_cyclase"/>
</dbReference>
<dbReference type="PANTHER" id="PTHR44591:SF3">
    <property type="entry name" value="RESPONSE REGULATORY DOMAIN-CONTAINING PROTEIN"/>
    <property type="match status" value="1"/>
</dbReference>
<keyword evidence="1 2" id="KW-0597">Phosphoprotein</keyword>
<feature type="domain" description="Response regulatory" evidence="4">
    <location>
        <begin position="12"/>
        <end position="128"/>
    </location>
</feature>
<dbReference type="OrthoDB" id="9115at2"/>
<dbReference type="InterPro" id="IPR000160">
    <property type="entry name" value="GGDEF_dom"/>
</dbReference>
<dbReference type="PROSITE" id="PS50887">
    <property type="entry name" value="GGDEF"/>
    <property type="match status" value="1"/>
</dbReference>
<evidence type="ECO:0000256" key="3">
    <source>
        <dbReference type="SAM" id="Coils"/>
    </source>
</evidence>
<dbReference type="InterPro" id="IPR050595">
    <property type="entry name" value="Bact_response_regulator"/>
</dbReference>
<name>A0A1Z4LHJ2_9CYAN</name>
<gene>
    <name evidence="6" type="ORF">NIES267_01480</name>
</gene>
<dbReference type="InterPro" id="IPR011006">
    <property type="entry name" value="CheY-like_superfamily"/>
</dbReference>
<feature type="modified residue" description="4-aspartylphosphate" evidence="2">
    <location>
        <position position="61"/>
    </location>
</feature>
<dbReference type="Pfam" id="PF00990">
    <property type="entry name" value="GGDEF"/>
    <property type="match status" value="1"/>
</dbReference>
<dbReference type="Pfam" id="PF00072">
    <property type="entry name" value="Response_reg"/>
    <property type="match status" value="1"/>
</dbReference>
<dbReference type="AlphaFoldDB" id="A0A1Z4LHJ2"/>
<dbReference type="GO" id="GO:0000160">
    <property type="term" value="P:phosphorelay signal transduction system"/>
    <property type="evidence" value="ECO:0007669"/>
    <property type="project" value="InterPro"/>
</dbReference>
<keyword evidence="7" id="KW-1185">Reference proteome</keyword>
<dbReference type="PROSITE" id="PS50110">
    <property type="entry name" value="RESPONSE_REGULATORY"/>
    <property type="match status" value="1"/>
</dbReference>
<feature type="domain" description="GGDEF" evidence="5">
    <location>
        <begin position="192"/>
        <end position="313"/>
    </location>
</feature>
<dbReference type="InterPro" id="IPR001789">
    <property type="entry name" value="Sig_transdc_resp-reg_receiver"/>
</dbReference>
<dbReference type="CDD" id="cd01949">
    <property type="entry name" value="GGDEF"/>
    <property type="match status" value="1"/>
</dbReference>
<keyword evidence="3" id="KW-0175">Coiled coil</keyword>
<accession>A0A1Z4LHJ2</accession>
<evidence type="ECO:0000313" key="6">
    <source>
        <dbReference type="EMBL" id="BAY80691.1"/>
    </source>
</evidence>
<evidence type="ECO:0000259" key="5">
    <source>
        <dbReference type="PROSITE" id="PS50887"/>
    </source>
</evidence>